<dbReference type="Proteomes" id="UP000199207">
    <property type="component" value="Unassembled WGS sequence"/>
</dbReference>
<evidence type="ECO:0000313" key="12">
    <source>
        <dbReference type="EMBL" id="SFD76142.1"/>
    </source>
</evidence>
<dbReference type="GO" id="GO:0046983">
    <property type="term" value="F:protein dimerization activity"/>
    <property type="evidence" value="ECO:0007669"/>
    <property type="project" value="InterPro"/>
</dbReference>
<dbReference type="Gene3D" id="3.30.565.10">
    <property type="entry name" value="Histidine kinase-like ATPase, C-terminal domain"/>
    <property type="match status" value="1"/>
</dbReference>
<evidence type="ECO:0000256" key="7">
    <source>
        <dbReference type="ARBA" id="ARBA00022840"/>
    </source>
</evidence>
<evidence type="ECO:0000256" key="6">
    <source>
        <dbReference type="ARBA" id="ARBA00022777"/>
    </source>
</evidence>
<dbReference type="EMBL" id="FOLM01000028">
    <property type="protein sequence ID" value="SFD76142.1"/>
    <property type="molecule type" value="Genomic_DNA"/>
</dbReference>
<keyword evidence="3" id="KW-0597">Phosphoprotein</keyword>
<dbReference type="InterPro" id="IPR011712">
    <property type="entry name" value="Sig_transdc_His_kin_sub3_dim/P"/>
</dbReference>
<dbReference type="GO" id="GO:0000155">
    <property type="term" value="F:phosphorelay sensor kinase activity"/>
    <property type="evidence" value="ECO:0007669"/>
    <property type="project" value="InterPro"/>
</dbReference>
<accession>A0A1I1UZ94</accession>
<dbReference type="STRING" id="910347.SAMN05421773_12829"/>
<evidence type="ECO:0000256" key="9">
    <source>
        <dbReference type="SAM" id="Coils"/>
    </source>
</evidence>
<dbReference type="GO" id="GO:0005524">
    <property type="term" value="F:ATP binding"/>
    <property type="evidence" value="ECO:0007669"/>
    <property type="project" value="UniProtKB-KW"/>
</dbReference>
<evidence type="ECO:0000256" key="1">
    <source>
        <dbReference type="ARBA" id="ARBA00000085"/>
    </source>
</evidence>
<dbReference type="Pfam" id="PF02518">
    <property type="entry name" value="HATPase_c"/>
    <property type="match status" value="1"/>
</dbReference>
<dbReference type="OrthoDB" id="227596at2"/>
<dbReference type="Pfam" id="PF07730">
    <property type="entry name" value="HisKA_3"/>
    <property type="match status" value="1"/>
</dbReference>
<keyword evidence="9" id="KW-0175">Coiled coil</keyword>
<keyword evidence="7" id="KW-0067">ATP-binding</keyword>
<evidence type="ECO:0000313" key="13">
    <source>
        <dbReference type="Proteomes" id="UP000199207"/>
    </source>
</evidence>
<dbReference type="AlphaFoldDB" id="A0A1I1UZ94"/>
<keyword evidence="4" id="KW-0808">Transferase</keyword>
<keyword evidence="6 12" id="KW-0418">Kinase</keyword>
<proteinExistence type="predicted"/>
<evidence type="ECO:0000256" key="8">
    <source>
        <dbReference type="ARBA" id="ARBA00023012"/>
    </source>
</evidence>
<reference evidence="12 13" key="1">
    <citation type="submission" date="2016-10" db="EMBL/GenBank/DDBJ databases">
        <authorList>
            <person name="de Groot N.N."/>
        </authorList>
    </citation>
    <scope>NUCLEOTIDE SEQUENCE [LARGE SCALE GENOMIC DNA]</scope>
    <source>
        <strain evidence="12 13">CGMCC 4.5739</strain>
    </source>
</reference>
<dbReference type="EC" id="2.7.13.3" evidence="2"/>
<dbReference type="PANTHER" id="PTHR24421">
    <property type="entry name" value="NITRATE/NITRITE SENSOR PROTEIN NARX-RELATED"/>
    <property type="match status" value="1"/>
</dbReference>
<dbReference type="Pfam" id="PF23539">
    <property type="entry name" value="DUF7134"/>
    <property type="match status" value="1"/>
</dbReference>
<keyword evidence="13" id="KW-1185">Reference proteome</keyword>
<dbReference type="InterPro" id="IPR050482">
    <property type="entry name" value="Sensor_HK_TwoCompSys"/>
</dbReference>
<keyword evidence="8" id="KW-0902">Two-component regulatory system</keyword>
<sequence>MTVPFAPSPGLPPAVNRAAALAARLRLPHPLALDLAVTVAVLCAAWLQCVFPADGRESVSPLGWVLAAGTALPLLWRRRAPFAVCLAVGAATTGMGVHHQPPPDVLYGGLVIVYTLAAAGRPWQRRFALVAWLVGTSAVISVKGGADPIDYGFHLLGVGSAYGIGVLTRVKHAYAQAAEDRARRAEREREIQVARAAALERARIARDMHDILAHAVSLMVVQAEAGPVVVRSDPARAEAAFDAIAGTGRDAMAQLRRILGVLKDGDGSAAAPAADGPGPGPGTGGPPRAPQPTVADLPELVRQVTRSTGLRTELHTSGEPRPLPADTEVAVYRVVQEALTNTVKHAGARTVRVELDWEDEDDMLVLTVADDGRGPAGTVPAQGGGNGLVNIRERAAACGGRVRTGPGPDGRGFRVVARLPAAGRRRTVA</sequence>
<dbReference type="GO" id="GO:0016020">
    <property type="term" value="C:membrane"/>
    <property type="evidence" value="ECO:0007669"/>
    <property type="project" value="InterPro"/>
</dbReference>
<dbReference type="InterPro" id="IPR036890">
    <property type="entry name" value="HATPase_C_sf"/>
</dbReference>
<name>A0A1I1UZ94_9ACTN</name>
<evidence type="ECO:0000256" key="4">
    <source>
        <dbReference type="ARBA" id="ARBA00022679"/>
    </source>
</evidence>
<dbReference type="InterPro" id="IPR003594">
    <property type="entry name" value="HATPase_dom"/>
</dbReference>
<dbReference type="InterPro" id="IPR055558">
    <property type="entry name" value="DUF7134"/>
</dbReference>
<comment type="catalytic activity">
    <reaction evidence="1">
        <text>ATP + protein L-histidine = ADP + protein N-phospho-L-histidine.</text>
        <dbReference type="EC" id="2.7.13.3"/>
    </reaction>
</comment>
<evidence type="ECO:0000259" key="11">
    <source>
        <dbReference type="SMART" id="SM00387"/>
    </source>
</evidence>
<evidence type="ECO:0000256" key="3">
    <source>
        <dbReference type="ARBA" id="ARBA00022553"/>
    </source>
</evidence>
<feature type="coiled-coil region" evidence="9">
    <location>
        <begin position="175"/>
        <end position="202"/>
    </location>
</feature>
<dbReference type="SUPFAM" id="SSF55874">
    <property type="entry name" value="ATPase domain of HSP90 chaperone/DNA topoisomerase II/histidine kinase"/>
    <property type="match status" value="1"/>
</dbReference>
<evidence type="ECO:0000256" key="2">
    <source>
        <dbReference type="ARBA" id="ARBA00012438"/>
    </source>
</evidence>
<dbReference type="CDD" id="cd16917">
    <property type="entry name" value="HATPase_UhpB-NarQ-NarX-like"/>
    <property type="match status" value="1"/>
</dbReference>
<dbReference type="SMART" id="SM00387">
    <property type="entry name" value="HATPase_c"/>
    <property type="match status" value="1"/>
</dbReference>
<evidence type="ECO:0000256" key="10">
    <source>
        <dbReference type="SAM" id="MobiDB-lite"/>
    </source>
</evidence>
<organism evidence="12 13">
    <name type="scientific">Streptomyces aidingensis</name>
    <dbReference type="NCBI Taxonomy" id="910347"/>
    <lineage>
        <taxon>Bacteria</taxon>
        <taxon>Bacillati</taxon>
        <taxon>Actinomycetota</taxon>
        <taxon>Actinomycetes</taxon>
        <taxon>Kitasatosporales</taxon>
        <taxon>Streptomycetaceae</taxon>
        <taxon>Streptomyces</taxon>
    </lineage>
</organism>
<gene>
    <name evidence="12" type="ORF">SAMN05421773_12829</name>
</gene>
<feature type="compositionally biased region" description="Low complexity" evidence="10">
    <location>
        <begin position="267"/>
        <end position="276"/>
    </location>
</feature>
<dbReference type="PANTHER" id="PTHR24421:SF10">
    <property type="entry name" value="NITRATE_NITRITE SENSOR PROTEIN NARQ"/>
    <property type="match status" value="1"/>
</dbReference>
<dbReference type="Gene3D" id="1.20.5.1930">
    <property type="match status" value="1"/>
</dbReference>
<keyword evidence="5" id="KW-0547">Nucleotide-binding</keyword>
<feature type="region of interest" description="Disordered" evidence="10">
    <location>
        <begin position="267"/>
        <end position="293"/>
    </location>
</feature>
<feature type="domain" description="Histidine kinase/HSP90-like ATPase" evidence="11">
    <location>
        <begin position="326"/>
        <end position="423"/>
    </location>
</feature>
<dbReference type="RefSeq" id="WP_093841664.1">
    <property type="nucleotide sequence ID" value="NZ_FOLM01000028.1"/>
</dbReference>
<protein>
    <recommendedName>
        <fullName evidence="2">histidine kinase</fullName>
        <ecNumber evidence="2">2.7.13.3</ecNumber>
    </recommendedName>
</protein>
<evidence type="ECO:0000256" key="5">
    <source>
        <dbReference type="ARBA" id="ARBA00022741"/>
    </source>
</evidence>